<dbReference type="InterPro" id="IPR011022">
    <property type="entry name" value="Arrestin_C-like"/>
</dbReference>
<dbReference type="PANTHER" id="PTHR36419:SF1">
    <property type="entry name" value="RHO1 GEF LOCALIZING PROTEIN 1"/>
    <property type="match status" value="1"/>
</dbReference>
<evidence type="ECO:0000313" key="3">
    <source>
        <dbReference type="EMBL" id="GMM49824.1"/>
    </source>
</evidence>
<evidence type="ECO:0000313" key="4">
    <source>
        <dbReference type="Proteomes" id="UP001362899"/>
    </source>
</evidence>
<dbReference type="EMBL" id="BTGC01000003">
    <property type="protein sequence ID" value="GMM49824.1"/>
    <property type="molecule type" value="Genomic_DNA"/>
</dbReference>
<reference evidence="3 4" key="1">
    <citation type="journal article" date="2023" name="Elife">
        <title>Identification of key yeast species and microbe-microbe interactions impacting larval growth of Drosophila in the wild.</title>
        <authorList>
            <person name="Mure A."/>
            <person name="Sugiura Y."/>
            <person name="Maeda R."/>
            <person name="Honda K."/>
            <person name="Sakurai N."/>
            <person name="Takahashi Y."/>
            <person name="Watada M."/>
            <person name="Katoh T."/>
            <person name="Gotoh A."/>
            <person name="Gotoh Y."/>
            <person name="Taniguchi I."/>
            <person name="Nakamura K."/>
            <person name="Hayashi T."/>
            <person name="Katayama T."/>
            <person name="Uemura T."/>
            <person name="Hattori Y."/>
        </authorList>
    </citation>
    <scope>NUCLEOTIDE SEQUENCE [LARGE SCALE GENOMIC DNA]</scope>
    <source>
        <strain evidence="3 4">SB-73</strain>
    </source>
</reference>
<dbReference type="Pfam" id="PF02752">
    <property type="entry name" value="Arrestin_C"/>
    <property type="match status" value="1"/>
</dbReference>
<evidence type="ECO:0000259" key="2">
    <source>
        <dbReference type="SMART" id="SM01017"/>
    </source>
</evidence>
<feature type="compositionally biased region" description="Low complexity" evidence="1">
    <location>
        <begin position="293"/>
        <end position="307"/>
    </location>
</feature>
<dbReference type="SMART" id="SM01017">
    <property type="entry name" value="Arrestin_C"/>
    <property type="match status" value="1"/>
</dbReference>
<comment type="caution">
    <text evidence="3">The sequence shown here is derived from an EMBL/GenBank/DDBJ whole genome shotgun (WGS) entry which is preliminary data.</text>
</comment>
<gene>
    <name evidence="3" type="ORF">DASB73_007820</name>
</gene>
<feature type="domain" description="Arrestin C-terminal-like" evidence="2">
    <location>
        <begin position="180"/>
        <end position="409"/>
    </location>
</feature>
<feature type="region of interest" description="Disordered" evidence="1">
    <location>
        <begin position="246"/>
        <end position="307"/>
    </location>
</feature>
<organism evidence="3 4">
    <name type="scientific">Starmerella bacillaris</name>
    <name type="common">Yeast</name>
    <name type="synonym">Candida zemplinina</name>
    <dbReference type="NCBI Taxonomy" id="1247836"/>
    <lineage>
        <taxon>Eukaryota</taxon>
        <taxon>Fungi</taxon>
        <taxon>Dikarya</taxon>
        <taxon>Ascomycota</taxon>
        <taxon>Saccharomycotina</taxon>
        <taxon>Dipodascomycetes</taxon>
        <taxon>Dipodascales</taxon>
        <taxon>Trichomonascaceae</taxon>
        <taxon>Starmerella</taxon>
    </lineage>
</organism>
<dbReference type="GO" id="GO:0000935">
    <property type="term" value="C:division septum"/>
    <property type="evidence" value="ECO:0007669"/>
    <property type="project" value="TreeGrafter"/>
</dbReference>
<evidence type="ECO:0000256" key="1">
    <source>
        <dbReference type="SAM" id="MobiDB-lite"/>
    </source>
</evidence>
<dbReference type="InterPro" id="IPR053060">
    <property type="entry name" value="Cytokinesis_Signaling_Reg"/>
</dbReference>
<accession>A0AAV5RE36</accession>
<protein>
    <recommendedName>
        <fullName evidence="2">Arrestin C-terminal-like domain-containing protein</fullName>
    </recommendedName>
</protein>
<proteinExistence type="predicted"/>
<dbReference type="Proteomes" id="UP001362899">
    <property type="component" value="Unassembled WGS sequence"/>
</dbReference>
<feature type="compositionally biased region" description="Polar residues" evidence="1">
    <location>
        <begin position="267"/>
        <end position="292"/>
    </location>
</feature>
<keyword evidence="4" id="KW-1185">Reference proteome</keyword>
<dbReference type="AlphaFoldDB" id="A0AAV5RE36"/>
<sequence>MRIEVKLKGLPNEDLVQGFPGIPATWPRISGIVELRTVDPHKQTHEREPVVISAVHVGLFRTDTIFVPSYRPAISAPKREQSFLVTRQKPIYKGNPTKCYALDIPFTLSLPTNRPPTATISLPKMLESVYTAFVVVETYNSVSQDTSSLTYRFPLRIKKFDTLSTFGVYRQPLIGDVTSSDHLVSLEYKLPVRAYGPGDTIKVSLRAVPNQDWPKAKKVKLKRISVELIQVTKFFVEKNKDSHFSLGNDSNDSISSKSAPHSRSHSFYNSNSQVSTDMESINGDNSTIRISDTASNASTTGSAAPNAEIETMETTIRIAKNDRNFSNAEQDKREGIMNDVILGLLIPSAFTLNTNSVLNKEPPEVGYDGKVPFTNSCALYSIEFKLIFKARFSHARDVQTSDTITLSQFDDSSRIIYMKSLMAHAKKVKHMDRRPPVPRVYLKPLDRQVSIL</sequence>
<dbReference type="PANTHER" id="PTHR36419">
    <property type="entry name" value="ARRESTIN FAMILY PROTEIN 1"/>
    <property type="match status" value="1"/>
</dbReference>
<name>A0AAV5RE36_STABA</name>
<dbReference type="GO" id="GO:0000917">
    <property type="term" value="P:division septum assembly"/>
    <property type="evidence" value="ECO:0007669"/>
    <property type="project" value="TreeGrafter"/>
</dbReference>